<dbReference type="Proteomes" id="UP000573963">
    <property type="component" value="Unassembled WGS sequence"/>
</dbReference>
<dbReference type="Proteomes" id="UP000326961">
    <property type="component" value="Chromosome"/>
</dbReference>
<feature type="transmembrane region" description="Helical" evidence="1">
    <location>
        <begin position="93"/>
        <end position="112"/>
    </location>
</feature>
<protein>
    <submittedName>
        <fullName evidence="3">Uncharacterized protein</fullName>
    </submittedName>
</protein>
<dbReference type="RefSeq" id="WP_021430924.1">
    <property type="nucleotide sequence ID" value="NZ_BROK01000021.1"/>
</dbReference>
<keyword evidence="1" id="KW-1133">Transmembrane helix</keyword>
<evidence type="ECO:0000313" key="4">
    <source>
        <dbReference type="Proteomes" id="UP000326961"/>
    </source>
</evidence>
<accession>A0A1X2JEP6</accession>
<evidence type="ECO:0000256" key="1">
    <source>
        <dbReference type="SAM" id="Phobius"/>
    </source>
</evidence>
<evidence type="ECO:0000313" key="3">
    <source>
        <dbReference type="EMBL" id="QEZ70335.1"/>
    </source>
</evidence>
<keyword evidence="1" id="KW-0812">Transmembrane</keyword>
<gene>
    <name evidence="3" type="ORF">D4A35_16065</name>
    <name evidence="2" type="ORF">HF875_14815</name>
</gene>
<dbReference type="AlphaFoldDB" id="A0A1X2JEP6"/>
<feature type="transmembrane region" description="Helical" evidence="1">
    <location>
        <begin position="5"/>
        <end position="25"/>
    </location>
</feature>
<dbReference type="EMBL" id="CP032452">
    <property type="protein sequence ID" value="QEZ70335.1"/>
    <property type="molecule type" value="Genomic_DNA"/>
</dbReference>
<organism evidence="3 4">
    <name type="scientific">Paraclostridium bifermentans</name>
    <name type="common">Clostridium bifermentans</name>
    <dbReference type="NCBI Taxonomy" id="1490"/>
    <lineage>
        <taxon>Bacteria</taxon>
        <taxon>Bacillati</taxon>
        <taxon>Bacillota</taxon>
        <taxon>Clostridia</taxon>
        <taxon>Peptostreptococcales</taxon>
        <taxon>Peptostreptococcaceae</taxon>
        <taxon>Paraclostridium</taxon>
    </lineage>
</organism>
<keyword evidence="1" id="KW-0472">Membrane</keyword>
<evidence type="ECO:0000313" key="5">
    <source>
        <dbReference type="Proteomes" id="UP000573963"/>
    </source>
</evidence>
<reference evidence="3 4" key="1">
    <citation type="submission" date="2018-09" db="EMBL/GenBank/DDBJ databases">
        <title>A clostridial neurotoxin that targets Anopheles mosquitoes.</title>
        <authorList>
            <person name="Contreras E."/>
            <person name="Masuyer G."/>
            <person name="Qureshi N."/>
            <person name="Chawla S."/>
            <person name="Lim H.L."/>
            <person name="Chen J."/>
            <person name="Stenmark P."/>
            <person name="Gill S."/>
        </authorList>
    </citation>
    <scope>NUCLEOTIDE SEQUENCE [LARGE SCALE GENOMIC DNA]</scope>
    <source>
        <strain evidence="3 4">Cbm</strain>
    </source>
</reference>
<reference evidence="2 5" key="2">
    <citation type="submission" date="2020-04" db="EMBL/GenBank/DDBJ databases">
        <authorList>
            <person name="Hitch T.C.A."/>
            <person name="Wylensek D."/>
            <person name="Clavel T."/>
        </authorList>
    </citation>
    <scope>NUCLEOTIDE SEQUENCE [LARGE SCALE GENOMIC DNA]</scope>
    <source>
        <strain evidence="2 5">Med78_4-601-WT-2</strain>
    </source>
</reference>
<dbReference type="EMBL" id="JABAFD010000011">
    <property type="protein sequence ID" value="NME10799.1"/>
    <property type="molecule type" value="Genomic_DNA"/>
</dbReference>
<name>A0A1X2JEP6_PARBF</name>
<evidence type="ECO:0000313" key="2">
    <source>
        <dbReference type="EMBL" id="NME10799.1"/>
    </source>
</evidence>
<dbReference type="eggNOG" id="ENOG50331Y4">
    <property type="taxonomic scope" value="Bacteria"/>
</dbReference>
<feature type="transmembrane region" description="Helical" evidence="1">
    <location>
        <begin position="31"/>
        <end position="49"/>
    </location>
</feature>
<sequence length="123" mass="14237">MKKHIISILILLIYGTPFVFISMYLDYTQRSMLGYLLMISAYIFLSCIHRFNNNKFIIFLGNIISFALSYSLANRVTSGGWGGYFKPFWPSDFVIFVTILSILIQIFLKNLVKKKTKSKETSI</sequence>
<proteinExistence type="predicted"/>
<feature type="transmembrane region" description="Helical" evidence="1">
    <location>
        <begin position="56"/>
        <end position="73"/>
    </location>
</feature>